<keyword evidence="6 12" id="KW-0812">Transmembrane</keyword>
<evidence type="ECO:0000259" key="13">
    <source>
        <dbReference type="Pfam" id="PF02705"/>
    </source>
</evidence>
<evidence type="ECO:0000256" key="3">
    <source>
        <dbReference type="ARBA" id="ARBA00022448"/>
    </source>
</evidence>
<keyword evidence="11 12" id="KW-0472">Membrane</keyword>
<dbReference type="Proteomes" id="UP000184233">
    <property type="component" value="Unassembled WGS sequence"/>
</dbReference>
<evidence type="ECO:0000256" key="5">
    <source>
        <dbReference type="ARBA" id="ARBA00022538"/>
    </source>
</evidence>
<dbReference type="PANTHER" id="PTHR30540:SF79">
    <property type="entry name" value="LOW AFFINITY POTASSIUM TRANSPORT SYSTEM PROTEIN KUP"/>
    <property type="match status" value="1"/>
</dbReference>
<keyword evidence="7 12" id="KW-0769">Symport</keyword>
<feature type="transmembrane region" description="Helical" evidence="12">
    <location>
        <begin position="369"/>
        <end position="389"/>
    </location>
</feature>
<comment type="subcellular location">
    <subcellularLocation>
        <location evidence="12">Cell membrane</location>
        <topology evidence="12">Multi-pass membrane protein</topology>
    </subcellularLocation>
    <subcellularLocation>
        <location evidence="1">Membrane</location>
        <topology evidence="1">Multi-pass membrane protein</topology>
    </subcellularLocation>
</comment>
<gene>
    <name evidence="12" type="primary">kup</name>
    <name evidence="15" type="ORF">BGO89_12845</name>
</gene>
<dbReference type="AlphaFoldDB" id="A0A1M3KVF5"/>
<sequence>MTQDSGTRSRLAALTVGAIGVVYGDIGTSPLYSIKECFSEHYHLKAGPPEVLGILSLIFWALTLIICVKYLAVVMRFDNKGEGGILALMELVSQRSGTVGKMTLLFAMGIFGATLLYGDGIITPAISVLSAVEGLTVAAPALGYSVLPITIVILLGLFAIQRHGTGGVARIFGPFMVFWFALLGTLGLISVIQTPEVIAAVNPMHAVNFFLHHDLKAFLVLGSVFLVVTGGETVYADMGHFGKAPIRRGWFTLVFPALLLNYFGQGALLLREGHIASTVSNPFYHMVPSWGVLPLVLLATIATIIASQAVISGAFSLTWQALQLGYFPRLKVLHTSSEERGQIYIPFINWALFIATTMLVLEFRTSGNLAAAYGIAVTTTMVITSYLAWYAMRRIFNWGVLPTLAIIAVFMMIDGSFFIANVVKIKDGGWFPLAMAAVLFLIMLTWHRGRDLLRQAIERRNISLGEIVSQQIDGYSIVPGTALYMSGYAGTAPPALVSNVKYNKCRHETIILLTVQIESVAHVPHEQRFVVNPMPRDFYQVVLHYGFMDQLNLMNDLMYLPEFDIPVDITDATFVLGHESLTVKDGTGMARWRKDLFVFMHRNSRTPSRYFGIPVKRALEVGSHIEI</sequence>
<keyword evidence="4 12" id="KW-1003">Cell membrane</keyword>
<proteinExistence type="inferred from homology"/>
<dbReference type="HAMAP" id="MF_01522">
    <property type="entry name" value="Kup"/>
    <property type="match status" value="1"/>
</dbReference>
<evidence type="ECO:0000256" key="12">
    <source>
        <dbReference type="HAMAP-Rule" id="MF_01522"/>
    </source>
</evidence>
<evidence type="ECO:0000313" key="16">
    <source>
        <dbReference type="Proteomes" id="UP000184233"/>
    </source>
</evidence>
<dbReference type="Pfam" id="PF22776">
    <property type="entry name" value="K_trans_C"/>
    <property type="match status" value="1"/>
</dbReference>
<feature type="domain" description="K+ potassium transporter C-terminal" evidence="14">
    <location>
        <begin position="479"/>
        <end position="627"/>
    </location>
</feature>
<evidence type="ECO:0000313" key="15">
    <source>
        <dbReference type="EMBL" id="OJX56379.1"/>
    </source>
</evidence>
<keyword evidence="5 12" id="KW-0633">Potassium transport</keyword>
<dbReference type="InterPro" id="IPR053951">
    <property type="entry name" value="K_trans_N"/>
</dbReference>
<accession>A0A1M3KVF5</accession>
<dbReference type="STRING" id="1895771.BGO89_12845"/>
<feature type="transmembrane region" description="Helical" evidence="12">
    <location>
        <begin position="250"/>
        <end position="270"/>
    </location>
</feature>
<organism evidence="15 16">
    <name type="scientific">Candidatus Kapaibacterium thiocyanatum</name>
    <dbReference type="NCBI Taxonomy" id="1895771"/>
    <lineage>
        <taxon>Bacteria</taxon>
        <taxon>Pseudomonadati</taxon>
        <taxon>Candidatus Kapaibacteriota</taxon>
        <taxon>Candidatus Kapaibacteriia</taxon>
        <taxon>Candidatus Kapaibacteriales</taxon>
        <taxon>Candidatus Kapaibacteriaceae</taxon>
        <taxon>Candidatus Kapaibacterium</taxon>
    </lineage>
</organism>
<dbReference type="GO" id="GO:0015293">
    <property type="term" value="F:symporter activity"/>
    <property type="evidence" value="ECO:0007669"/>
    <property type="project" value="UniProtKB-UniRule"/>
</dbReference>
<evidence type="ECO:0000259" key="14">
    <source>
        <dbReference type="Pfam" id="PF22776"/>
    </source>
</evidence>
<feature type="transmembrane region" description="Helical" evidence="12">
    <location>
        <begin position="343"/>
        <end position="363"/>
    </location>
</feature>
<keyword evidence="9 12" id="KW-1133">Transmembrane helix</keyword>
<feature type="transmembrane region" description="Helical" evidence="12">
    <location>
        <begin position="401"/>
        <end position="423"/>
    </location>
</feature>
<keyword evidence="8 12" id="KW-0630">Potassium</keyword>
<evidence type="ECO:0000256" key="9">
    <source>
        <dbReference type="ARBA" id="ARBA00022989"/>
    </source>
</evidence>
<evidence type="ECO:0000256" key="1">
    <source>
        <dbReference type="ARBA" id="ARBA00004141"/>
    </source>
</evidence>
<protein>
    <recommendedName>
        <fullName evidence="12">Probable potassium transport system protein Kup</fullName>
    </recommendedName>
</protein>
<reference evidence="15 16" key="1">
    <citation type="submission" date="2016-09" db="EMBL/GenBank/DDBJ databases">
        <title>Genome-resolved meta-omics ties microbial dynamics to process performance in biotechnology for thiocyanate degradation.</title>
        <authorList>
            <person name="Kantor R.S."/>
            <person name="Huddy R.J."/>
            <person name="Iyer R."/>
            <person name="Thomas B.C."/>
            <person name="Brown C.T."/>
            <person name="Anantharaman K."/>
            <person name="Tringe S."/>
            <person name="Hettich R.L."/>
            <person name="Harrison S.T."/>
            <person name="Banfield J.F."/>
        </authorList>
    </citation>
    <scope>NUCLEOTIDE SEQUENCE [LARGE SCALE GENOMIC DNA]</scope>
    <source>
        <strain evidence="15">59-99</strain>
    </source>
</reference>
<feature type="transmembrane region" description="Helical" evidence="12">
    <location>
        <begin position="52"/>
        <end position="72"/>
    </location>
</feature>
<evidence type="ECO:0000256" key="2">
    <source>
        <dbReference type="ARBA" id="ARBA00007019"/>
    </source>
</evidence>
<dbReference type="EMBL" id="MKVH01000025">
    <property type="protein sequence ID" value="OJX56379.1"/>
    <property type="molecule type" value="Genomic_DNA"/>
</dbReference>
<dbReference type="GO" id="GO:0015079">
    <property type="term" value="F:potassium ion transmembrane transporter activity"/>
    <property type="evidence" value="ECO:0007669"/>
    <property type="project" value="UniProtKB-UniRule"/>
</dbReference>
<feature type="transmembrane region" description="Helical" evidence="12">
    <location>
        <begin position="141"/>
        <end position="160"/>
    </location>
</feature>
<dbReference type="GO" id="GO:0005886">
    <property type="term" value="C:plasma membrane"/>
    <property type="evidence" value="ECO:0007669"/>
    <property type="project" value="UniProtKB-SubCell"/>
</dbReference>
<comment type="function">
    <text evidence="12">Transport of potassium into the cell. Likely operates as a K(+):H(+) symporter.</text>
</comment>
<comment type="catalytic activity">
    <reaction evidence="12">
        <text>K(+)(in) + H(+)(in) = K(+)(out) + H(+)(out)</text>
        <dbReference type="Rhea" id="RHEA:28490"/>
        <dbReference type="ChEBI" id="CHEBI:15378"/>
        <dbReference type="ChEBI" id="CHEBI:29103"/>
    </reaction>
</comment>
<feature type="domain" description="K+ potassium transporter integral membrane" evidence="13">
    <location>
        <begin position="15"/>
        <end position="469"/>
    </location>
</feature>
<keyword evidence="10 12" id="KW-0406">Ion transport</keyword>
<feature type="transmembrane region" description="Helical" evidence="12">
    <location>
        <begin position="429"/>
        <end position="446"/>
    </location>
</feature>
<evidence type="ECO:0000256" key="8">
    <source>
        <dbReference type="ARBA" id="ARBA00022958"/>
    </source>
</evidence>
<evidence type="ECO:0000256" key="4">
    <source>
        <dbReference type="ARBA" id="ARBA00022475"/>
    </source>
</evidence>
<name>A0A1M3KVF5_9BACT</name>
<keyword evidence="3 12" id="KW-0813">Transport</keyword>
<comment type="caution">
    <text evidence="15">The sequence shown here is derived from an EMBL/GenBank/DDBJ whole genome shotgun (WGS) entry which is preliminary data.</text>
</comment>
<dbReference type="Pfam" id="PF02705">
    <property type="entry name" value="K_trans"/>
    <property type="match status" value="1"/>
</dbReference>
<evidence type="ECO:0000256" key="11">
    <source>
        <dbReference type="ARBA" id="ARBA00023136"/>
    </source>
</evidence>
<evidence type="ECO:0000256" key="10">
    <source>
        <dbReference type="ARBA" id="ARBA00023065"/>
    </source>
</evidence>
<dbReference type="InterPro" id="IPR003855">
    <property type="entry name" value="K+_transporter"/>
</dbReference>
<comment type="similarity">
    <text evidence="2 12">Belongs to the HAK/KUP transporter (TC 2.A.72) family.</text>
</comment>
<feature type="transmembrane region" description="Helical" evidence="12">
    <location>
        <begin position="172"/>
        <end position="195"/>
    </location>
</feature>
<feature type="transmembrane region" description="Helical" evidence="12">
    <location>
        <begin position="12"/>
        <end position="32"/>
    </location>
</feature>
<feature type="transmembrane region" description="Helical" evidence="12">
    <location>
        <begin position="104"/>
        <end position="129"/>
    </location>
</feature>
<feature type="transmembrane region" description="Helical" evidence="12">
    <location>
        <begin position="290"/>
        <end position="322"/>
    </location>
</feature>
<evidence type="ECO:0000256" key="6">
    <source>
        <dbReference type="ARBA" id="ARBA00022692"/>
    </source>
</evidence>
<dbReference type="InterPro" id="IPR023051">
    <property type="entry name" value="Kup"/>
</dbReference>
<feature type="transmembrane region" description="Helical" evidence="12">
    <location>
        <begin position="215"/>
        <end position="238"/>
    </location>
</feature>
<dbReference type="PANTHER" id="PTHR30540">
    <property type="entry name" value="OSMOTIC STRESS POTASSIUM TRANSPORTER"/>
    <property type="match status" value="1"/>
</dbReference>
<evidence type="ECO:0000256" key="7">
    <source>
        <dbReference type="ARBA" id="ARBA00022847"/>
    </source>
</evidence>
<dbReference type="InterPro" id="IPR053952">
    <property type="entry name" value="K_trans_C"/>
</dbReference>